<comment type="caution">
    <text evidence="2">The sequence shown here is derived from an EMBL/GenBank/DDBJ whole genome shotgun (WGS) entry which is preliminary data.</text>
</comment>
<evidence type="ECO:0000313" key="3">
    <source>
        <dbReference type="Proteomes" id="UP001549122"/>
    </source>
</evidence>
<organism evidence="2 3">
    <name type="scientific">Streptococcus rupicaprae</name>
    <dbReference type="NCBI Taxonomy" id="759619"/>
    <lineage>
        <taxon>Bacteria</taxon>
        <taxon>Bacillati</taxon>
        <taxon>Bacillota</taxon>
        <taxon>Bacilli</taxon>
        <taxon>Lactobacillales</taxon>
        <taxon>Streptococcaceae</taxon>
        <taxon>Streptococcus</taxon>
    </lineage>
</organism>
<reference evidence="2 3" key="1">
    <citation type="submission" date="2024-06" db="EMBL/GenBank/DDBJ databases">
        <title>Genomic Encyclopedia of Type Strains, Phase IV (KMG-IV): sequencing the most valuable type-strain genomes for metagenomic binning, comparative biology and taxonomic classification.</title>
        <authorList>
            <person name="Goeker M."/>
        </authorList>
    </citation>
    <scope>NUCLEOTIDE SEQUENCE [LARGE SCALE GENOMIC DNA]</scope>
    <source>
        <strain evidence="2 3">DSM 28303</strain>
    </source>
</reference>
<protein>
    <submittedName>
        <fullName evidence="2">Membrane protein YczE</fullName>
    </submittedName>
</protein>
<dbReference type="Pfam" id="PF19700">
    <property type="entry name" value="DUF6198"/>
    <property type="match status" value="1"/>
</dbReference>
<keyword evidence="1" id="KW-1133">Transmembrane helix</keyword>
<feature type="transmembrane region" description="Helical" evidence="1">
    <location>
        <begin position="56"/>
        <end position="72"/>
    </location>
</feature>
<evidence type="ECO:0000313" key="2">
    <source>
        <dbReference type="EMBL" id="MET3557963.1"/>
    </source>
</evidence>
<dbReference type="PANTHER" id="PTHR40078">
    <property type="entry name" value="INTEGRAL MEMBRANE PROTEIN-RELATED"/>
    <property type="match status" value="1"/>
</dbReference>
<dbReference type="InterPro" id="IPR038750">
    <property type="entry name" value="YczE/YyaS-like"/>
</dbReference>
<dbReference type="EMBL" id="JBEPLO010000009">
    <property type="protein sequence ID" value="MET3557963.1"/>
    <property type="molecule type" value="Genomic_DNA"/>
</dbReference>
<feature type="transmembrane region" description="Helical" evidence="1">
    <location>
        <begin position="159"/>
        <end position="176"/>
    </location>
</feature>
<keyword evidence="1" id="KW-0812">Transmembrane</keyword>
<proteinExistence type="predicted"/>
<evidence type="ECO:0000256" key="1">
    <source>
        <dbReference type="SAM" id="Phobius"/>
    </source>
</evidence>
<feature type="transmembrane region" description="Helical" evidence="1">
    <location>
        <begin position="6"/>
        <end position="26"/>
    </location>
</feature>
<feature type="transmembrane region" description="Helical" evidence="1">
    <location>
        <begin position="33"/>
        <end position="50"/>
    </location>
</feature>
<name>A0ABV2FHC9_9STRE</name>
<dbReference type="RefSeq" id="WP_354364920.1">
    <property type="nucleotide sequence ID" value="NZ_JBEPLO010000009.1"/>
</dbReference>
<accession>A0ABV2FHC9</accession>
<feature type="transmembrane region" description="Helical" evidence="1">
    <location>
        <begin position="107"/>
        <end position="129"/>
    </location>
</feature>
<keyword evidence="3" id="KW-1185">Reference proteome</keyword>
<feature type="transmembrane region" description="Helical" evidence="1">
    <location>
        <begin position="182"/>
        <end position="200"/>
    </location>
</feature>
<sequence length="217" mass="23403">MKKPHITLGTLVVYLIGTVVLSLGICLSAKSNLGVSPVTSIIFALAAVTGRSFAETNFVYLCFLIFVQFLLLKKEFRLRETAQILASFLGSLFIDLFDKQLPMPEQLGWKIIFLAIGICLVGIGASLMVGMNVIPNPADALAHVIGKVTGKGFGTGKNILDIISIMAAVLVGLLFAGRLVGLGLGTVLGMIFTGRIISWFHPLTEKWYEKLTHPKGL</sequence>
<gene>
    <name evidence="2" type="ORF">ABID29_001075</name>
</gene>
<dbReference type="Proteomes" id="UP001549122">
    <property type="component" value="Unassembled WGS sequence"/>
</dbReference>
<keyword evidence="1" id="KW-0472">Membrane</keyword>
<dbReference type="PANTHER" id="PTHR40078:SF1">
    <property type="entry name" value="INTEGRAL MEMBRANE PROTEIN"/>
    <property type="match status" value="1"/>
</dbReference>